<organism evidence="4 5">
    <name type="scientific">Candidatus Saganbacteria bacterium CG08_land_8_20_14_0_20_45_16</name>
    <dbReference type="NCBI Taxonomy" id="2014293"/>
    <lineage>
        <taxon>Bacteria</taxon>
        <taxon>Bacillati</taxon>
        <taxon>Saganbacteria</taxon>
    </lineage>
</organism>
<dbReference type="Pfam" id="PF22725">
    <property type="entry name" value="GFO_IDH_MocA_C3"/>
    <property type="match status" value="1"/>
</dbReference>
<dbReference type="Proteomes" id="UP000231343">
    <property type="component" value="Unassembled WGS sequence"/>
</dbReference>
<accession>A0A2H0Y0K7</accession>
<dbReference type="PANTHER" id="PTHR43377:SF1">
    <property type="entry name" value="BILIVERDIN REDUCTASE A"/>
    <property type="match status" value="1"/>
</dbReference>
<dbReference type="Gene3D" id="3.90.180.10">
    <property type="entry name" value="Medium-chain alcohol dehydrogenases, catalytic domain"/>
    <property type="match status" value="1"/>
</dbReference>
<dbReference type="Pfam" id="PF00107">
    <property type="entry name" value="ADH_zinc_N"/>
    <property type="match status" value="1"/>
</dbReference>
<dbReference type="EMBL" id="PEYM01000040">
    <property type="protein sequence ID" value="PIS30992.1"/>
    <property type="molecule type" value="Genomic_DNA"/>
</dbReference>
<dbReference type="GO" id="GO:0000166">
    <property type="term" value="F:nucleotide binding"/>
    <property type="evidence" value="ECO:0007669"/>
    <property type="project" value="InterPro"/>
</dbReference>
<dbReference type="InterPro" id="IPR055170">
    <property type="entry name" value="GFO_IDH_MocA-like_dom"/>
</dbReference>
<dbReference type="InterPro" id="IPR013149">
    <property type="entry name" value="ADH-like_C"/>
</dbReference>
<dbReference type="CDD" id="cd08255">
    <property type="entry name" value="2-desacetyl-2-hydroxyethyl_bacteriochlorophyllide_like"/>
    <property type="match status" value="1"/>
</dbReference>
<evidence type="ECO:0000313" key="5">
    <source>
        <dbReference type="Proteomes" id="UP000231343"/>
    </source>
</evidence>
<evidence type="ECO:0000259" key="1">
    <source>
        <dbReference type="Pfam" id="PF00107"/>
    </source>
</evidence>
<name>A0A2H0Y0K7_UNCSA</name>
<feature type="domain" description="Alcohol dehydrogenase-like C-terminal" evidence="1">
    <location>
        <begin position="184"/>
        <end position="307"/>
    </location>
</feature>
<sequence length="735" mass="80355">MRQLIQNYKSGELQLVEVPDPILRPGGVVLETKNSLVSVGTEKLMISLAQKGYIGKAMARPDLVKQVINKIKVDGLVDTYKAVMSRLDTPVTLGYSSAGVIREMSDLQGPISYVIGDRIACFGDGFATHSELSFVPKNMFVKIPDNVFFEEAAFVGLGSIALNAIRVTNLTFGEKVVVVGLGLLGQLTVQMLKAFGCQVLGVDISEAKLKMAREFGANLCLLSDVRGPMSDVVNAIKDFTGGIGADAVIIMAGSQDNKPIEMAAEISRDQGRITACGMVSLDVPRQEFFKKELKVVVSRATGPGKFDPLYENRGIDYPLPYVRWTTQRNMECFLSLVAEQRVKLEKLVSHRFKLDEALAGYEMLLSGKEPYLGVLLEYGQKSEPKRKVALSSNVQSSPTKVEGTIALGLIGAGLHANTSLLPTLKSFKDVKLVGLADAEGFKGRHTAQKYGFAYCTTDYHELLKDNNINLVLIATRHNLHAQMVQDSFAAGKHVFVEKPLAMKLEELKQIKEVYIKSGRQLMVGFNRRFAPHTLMAKELLGKTDNLVINCRVNAGFVPGDSWIHDASEGGGRVIGEVCHFVDLLQTLTNSSPVEVFAKATDKNGGDNLVITLKFANGSIGTITYASQGDRILPRERIEVFAGSSVCVIDNFKNLFYAKDGKIVKKKAFSLDRGYAGEFKALFSSLRDGGVAIPFDSQLLTTLTTFAIIKSIKSGHSQEITLDDLVHSTQEKICIY</sequence>
<dbReference type="AlphaFoldDB" id="A0A2H0Y0K7"/>
<feature type="domain" description="GFO/IDH/MocA-like oxidoreductase" evidence="3">
    <location>
        <begin position="548"/>
        <end position="625"/>
    </location>
</feature>
<dbReference type="PANTHER" id="PTHR43377">
    <property type="entry name" value="BILIVERDIN REDUCTASE A"/>
    <property type="match status" value="1"/>
</dbReference>
<evidence type="ECO:0000259" key="3">
    <source>
        <dbReference type="Pfam" id="PF22725"/>
    </source>
</evidence>
<dbReference type="InterPro" id="IPR000683">
    <property type="entry name" value="Gfo/Idh/MocA-like_OxRdtase_N"/>
</dbReference>
<dbReference type="SUPFAM" id="SSF50129">
    <property type="entry name" value="GroES-like"/>
    <property type="match status" value="1"/>
</dbReference>
<evidence type="ECO:0000259" key="2">
    <source>
        <dbReference type="Pfam" id="PF01408"/>
    </source>
</evidence>
<protein>
    <submittedName>
        <fullName evidence="4">Oxidoreductase</fullName>
    </submittedName>
</protein>
<dbReference type="Pfam" id="PF01408">
    <property type="entry name" value="GFO_IDH_MocA"/>
    <property type="match status" value="1"/>
</dbReference>
<dbReference type="Gene3D" id="3.30.360.10">
    <property type="entry name" value="Dihydrodipicolinate Reductase, domain 2"/>
    <property type="match status" value="1"/>
</dbReference>
<dbReference type="SUPFAM" id="SSF55347">
    <property type="entry name" value="Glyceraldehyde-3-phosphate dehydrogenase-like, C-terminal domain"/>
    <property type="match status" value="1"/>
</dbReference>
<feature type="domain" description="Gfo/Idh/MocA-like oxidoreductase N-terminal" evidence="2">
    <location>
        <begin position="407"/>
        <end position="525"/>
    </location>
</feature>
<evidence type="ECO:0000313" key="4">
    <source>
        <dbReference type="EMBL" id="PIS30992.1"/>
    </source>
</evidence>
<dbReference type="Gene3D" id="3.40.50.720">
    <property type="entry name" value="NAD(P)-binding Rossmann-like Domain"/>
    <property type="match status" value="2"/>
</dbReference>
<comment type="caution">
    <text evidence="4">The sequence shown here is derived from an EMBL/GenBank/DDBJ whole genome shotgun (WGS) entry which is preliminary data.</text>
</comment>
<proteinExistence type="predicted"/>
<dbReference type="InterPro" id="IPR011032">
    <property type="entry name" value="GroES-like_sf"/>
</dbReference>
<reference evidence="4 5" key="1">
    <citation type="submission" date="2017-09" db="EMBL/GenBank/DDBJ databases">
        <title>Depth-based differentiation of microbial function through sediment-hosted aquifers and enrichment of novel symbionts in the deep terrestrial subsurface.</title>
        <authorList>
            <person name="Probst A.J."/>
            <person name="Ladd B."/>
            <person name="Jarett J.K."/>
            <person name="Geller-Mcgrath D.E."/>
            <person name="Sieber C.M."/>
            <person name="Emerson J.B."/>
            <person name="Anantharaman K."/>
            <person name="Thomas B.C."/>
            <person name="Malmstrom R."/>
            <person name="Stieglmeier M."/>
            <person name="Klingl A."/>
            <person name="Woyke T."/>
            <person name="Ryan C.M."/>
            <person name="Banfield J.F."/>
        </authorList>
    </citation>
    <scope>NUCLEOTIDE SEQUENCE [LARGE SCALE GENOMIC DNA]</scope>
    <source>
        <strain evidence="4">CG08_land_8_20_14_0_20_45_16</strain>
    </source>
</reference>
<gene>
    <name evidence="4" type="ORF">COT42_02015</name>
</gene>
<dbReference type="InterPro" id="IPR051450">
    <property type="entry name" value="Gfo/Idh/MocA_Oxidoreductases"/>
</dbReference>
<dbReference type="InterPro" id="IPR036291">
    <property type="entry name" value="NAD(P)-bd_dom_sf"/>
</dbReference>
<dbReference type="SUPFAM" id="SSF51735">
    <property type="entry name" value="NAD(P)-binding Rossmann-fold domains"/>
    <property type="match status" value="2"/>
</dbReference>